<comment type="caution">
    <text evidence="1">The sequence shown here is derived from an EMBL/GenBank/DDBJ whole genome shotgun (WGS) entry which is preliminary data.</text>
</comment>
<dbReference type="EMBL" id="MCGT01000003">
    <property type="protein sequence ID" value="ORX61766.1"/>
    <property type="molecule type" value="Genomic_DNA"/>
</dbReference>
<gene>
    <name evidence="1" type="ORF">DM01DRAFT_1404505</name>
</gene>
<reference evidence="1 2" key="1">
    <citation type="submission" date="2016-07" db="EMBL/GenBank/DDBJ databases">
        <title>Pervasive Adenine N6-methylation of Active Genes in Fungi.</title>
        <authorList>
            <consortium name="DOE Joint Genome Institute"/>
            <person name="Mondo S.J."/>
            <person name="Dannebaum R.O."/>
            <person name="Kuo R.C."/>
            <person name="Labutti K."/>
            <person name="Haridas S."/>
            <person name="Kuo A."/>
            <person name="Salamov A."/>
            <person name="Ahrendt S.R."/>
            <person name="Lipzen A."/>
            <person name="Sullivan W."/>
            <person name="Andreopoulos W.B."/>
            <person name="Clum A."/>
            <person name="Lindquist E."/>
            <person name="Daum C."/>
            <person name="Ramamoorthy G.K."/>
            <person name="Gryganskyi A."/>
            <person name="Culley D."/>
            <person name="Magnuson J.K."/>
            <person name="James T.Y."/>
            <person name="O'Malley M.A."/>
            <person name="Stajich J.E."/>
            <person name="Spatafora J.W."/>
            <person name="Visel A."/>
            <person name="Grigoriev I.V."/>
        </authorList>
    </citation>
    <scope>NUCLEOTIDE SEQUENCE [LARGE SCALE GENOMIC DNA]</scope>
    <source>
        <strain evidence="1 2">NRRL 3301</strain>
    </source>
</reference>
<dbReference type="OrthoDB" id="21617at2759"/>
<dbReference type="AlphaFoldDB" id="A0A1X2GUV3"/>
<protein>
    <submittedName>
        <fullName evidence="1">Uncharacterized protein</fullName>
    </submittedName>
</protein>
<dbReference type="STRING" id="101127.A0A1X2GUV3"/>
<sequence length="176" mass="20699">MADDLNTNRLLSFLSPDVVNQVRQDYSKQKLEELLKLHVHATELTPEIEILLERMIKETNVNMVLDSCQAEQNKRERELWQRREDIKEEHEKMMASIEAKEAMGVKLPNEKRQVQQATKDALLRMDRFVLREMDMQVRIQQEALMAIHVPGFHVTKDQAIIEFQENIIRKLLPSAP</sequence>
<evidence type="ECO:0000313" key="2">
    <source>
        <dbReference type="Proteomes" id="UP000242146"/>
    </source>
</evidence>
<evidence type="ECO:0000313" key="1">
    <source>
        <dbReference type="EMBL" id="ORX61766.1"/>
    </source>
</evidence>
<accession>A0A1X2GUV3</accession>
<keyword evidence="2" id="KW-1185">Reference proteome</keyword>
<proteinExistence type="predicted"/>
<organism evidence="1 2">
    <name type="scientific">Hesseltinella vesiculosa</name>
    <dbReference type="NCBI Taxonomy" id="101127"/>
    <lineage>
        <taxon>Eukaryota</taxon>
        <taxon>Fungi</taxon>
        <taxon>Fungi incertae sedis</taxon>
        <taxon>Mucoromycota</taxon>
        <taxon>Mucoromycotina</taxon>
        <taxon>Mucoromycetes</taxon>
        <taxon>Mucorales</taxon>
        <taxon>Cunninghamellaceae</taxon>
        <taxon>Hesseltinella</taxon>
    </lineage>
</organism>
<dbReference type="Proteomes" id="UP000242146">
    <property type="component" value="Unassembled WGS sequence"/>
</dbReference>
<name>A0A1X2GUV3_9FUNG</name>